<protein>
    <submittedName>
        <fullName evidence="1">Uncharacterized protein</fullName>
    </submittedName>
</protein>
<reference evidence="1" key="1">
    <citation type="submission" date="2020-10" db="EMBL/GenBank/DDBJ databases">
        <authorList>
            <person name="Gilroy R."/>
        </authorList>
    </citation>
    <scope>NUCLEOTIDE SEQUENCE</scope>
    <source>
        <strain evidence="1">CHK195-11698</strain>
    </source>
</reference>
<dbReference type="AlphaFoldDB" id="A0A9D1HL13"/>
<organism evidence="1 2">
    <name type="scientific">Candidatus Fimiplasma intestinipullorum</name>
    <dbReference type="NCBI Taxonomy" id="2840825"/>
    <lineage>
        <taxon>Bacteria</taxon>
        <taxon>Bacillati</taxon>
        <taxon>Bacillota</taxon>
        <taxon>Clostridia</taxon>
        <taxon>Eubacteriales</taxon>
        <taxon>Candidatus Fimiplasma</taxon>
    </lineage>
</organism>
<dbReference type="EMBL" id="DVMJ01000007">
    <property type="protein sequence ID" value="HIU12620.1"/>
    <property type="molecule type" value="Genomic_DNA"/>
</dbReference>
<name>A0A9D1HL13_9FIRM</name>
<accession>A0A9D1HL13</accession>
<gene>
    <name evidence="1" type="ORF">IAD15_00895</name>
</gene>
<evidence type="ECO:0000313" key="1">
    <source>
        <dbReference type="EMBL" id="HIU12620.1"/>
    </source>
</evidence>
<reference evidence="1" key="2">
    <citation type="journal article" date="2021" name="PeerJ">
        <title>Extensive microbial diversity within the chicken gut microbiome revealed by metagenomics and culture.</title>
        <authorList>
            <person name="Gilroy R."/>
            <person name="Ravi A."/>
            <person name="Getino M."/>
            <person name="Pursley I."/>
            <person name="Horton D.L."/>
            <person name="Alikhan N.F."/>
            <person name="Baker D."/>
            <person name="Gharbi K."/>
            <person name="Hall N."/>
            <person name="Watson M."/>
            <person name="Adriaenssens E.M."/>
            <person name="Foster-Nyarko E."/>
            <person name="Jarju S."/>
            <person name="Secka A."/>
            <person name="Antonio M."/>
            <person name="Oren A."/>
            <person name="Chaudhuri R.R."/>
            <person name="La Ragione R."/>
            <person name="Hildebrand F."/>
            <person name="Pallen M.J."/>
        </authorList>
    </citation>
    <scope>NUCLEOTIDE SEQUENCE</scope>
    <source>
        <strain evidence="1">CHK195-11698</strain>
    </source>
</reference>
<comment type="caution">
    <text evidence="1">The sequence shown here is derived from an EMBL/GenBank/DDBJ whole genome shotgun (WGS) entry which is preliminary data.</text>
</comment>
<proteinExistence type="predicted"/>
<sequence>MFWFFLMLLILFIPWPLSFEVNFSYVQFACFRHYFRKNAAVKKSNIKKSHFKIQPIRLVGALRLRRLEVELGNQTGDFDTDLCFILCLQAFVPGVLAYLKAKKVKADVHIKEVSWRQFSFKGIITFCLAKLIWELLRR</sequence>
<dbReference type="Proteomes" id="UP000824175">
    <property type="component" value="Unassembled WGS sequence"/>
</dbReference>
<evidence type="ECO:0000313" key="2">
    <source>
        <dbReference type="Proteomes" id="UP000824175"/>
    </source>
</evidence>